<protein>
    <recommendedName>
        <fullName evidence="1">DUF4369 domain-containing protein</fullName>
    </recommendedName>
</protein>
<sequence>MKNYLLGSLLLVPALTFSQAPGPYVVKGKVGELNAPAKIYLVYGPQVLDSATLKNGQFELRGSNGWPHSAELVLERQGHLREGIRNGIYRRASPERVSVFISPEPVTVASPDSLPKARLTGGPQLAAYQRLDATLKAAAAKAKAAHSKEEKEALQHEYVQTAHAFIKANPTAWASLEQLAQLSMLEPPQYAVVAPLYEAFSPELKNSRPGHFYGEQLAKLKH</sequence>
<organism evidence="2 3">
    <name type="scientific">Hymenobacter ginsengisoli</name>
    <dbReference type="NCBI Taxonomy" id="1051626"/>
    <lineage>
        <taxon>Bacteria</taxon>
        <taxon>Pseudomonadati</taxon>
        <taxon>Bacteroidota</taxon>
        <taxon>Cytophagia</taxon>
        <taxon>Cytophagales</taxon>
        <taxon>Hymenobacteraceae</taxon>
        <taxon>Hymenobacter</taxon>
    </lineage>
</organism>
<dbReference type="Proteomes" id="UP001501243">
    <property type="component" value="Unassembled WGS sequence"/>
</dbReference>
<dbReference type="RefSeq" id="WP_208131607.1">
    <property type="nucleotide sequence ID" value="NZ_BAABGQ010000005.1"/>
</dbReference>
<evidence type="ECO:0000313" key="2">
    <source>
        <dbReference type="EMBL" id="GAA4497228.1"/>
    </source>
</evidence>
<keyword evidence="3" id="KW-1185">Reference proteome</keyword>
<gene>
    <name evidence="2" type="ORF">GCM10023172_11830</name>
</gene>
<evidence type="ECO:0000313" key="3">
    <source>
        <dbReference type="Proteomes" id="UP001501243"/>
    </source>
</evidence>
<name>A0ABP8Q356_9BACT</name>
<evidence type="ECO:0000259" key="1">
    <source>
        <dbReference type="Pfam" id="PF14289"/>
    </source>
</evidence>
<dbReference type="EMBL" id="BAABGQ010000005">
    <property type="protein sequence ID" value="GAA4497228.1"/>
    <property type="molecule type" value="Genomic_DNA"/>
</dbReference>
<comment type="caution">
    <text evidence="2">The sequence shown here is derived from an EMBL/GenBank/DDBJ whole genome shotgun (WGS) entry which is preliminary data.</text>
</comment>
<accession>A0ABP8Q356</accession>
<dbReference type="Pfam" id="PF14289">
    <property type="entry name" value="DUF4369"/>
    <property type="match status" value="1"/>
</dbReference>
<dbReference type="InterPro" id="IPR025380">
    <property type="entry name" value="DUF4369"/>
</dbReference>
<reference evidence="3" key="1">
    <citation type="journal article" date="2019" name="Int. J. Syst. Evol. Microbiol.">
        <title>The Global Catalogue of Microorganisms (GCM) 10K type strain sequencing project: providing services to taxonomists for standard genome sequencing and annotation.</title>
        <authorList>
            <consortium name="The Broad Institute Genomics Platform"/>
            <consortium name="The Broad Institute Genome Sequencing Center for Infectious Disease"/>
            <person name="Wu L."/>
            <person name="Ma J."/>
        </authorList>
    </citation>
    <scope>NUCLEOTIDE SEQUENCE [LARGE SCALE GENOMIC DNA]</scope>
    <source>
        <strain evidence="3">JCM 17841</strain>
    </source>
</reference>
<feature type="domain" description="DUF4369" evidence="1">
    <location>
        <begin position="24"/>
        <end position="124"/>
    </location>
</feature>
<proteinExistence type="predicted"/>